<organism evidence="1 2">
    <name type="scientific">Sphagnum jensenii</name>
    <dbReference type="NCBI Taxonomy" id="128206"/>
    <lineage>
        <taxon>Eukaryota</taxon>
        <taxon>Viridiplantae</taxon>
        <taxon>Streptophyta</taxon>
        <taxon>Embryophyta</taxon>
        <taxon>Bryophyta</taxon>
        <taxon>Sphagnophytina</taxon>
        <taxon>Sphagnopsida</taxon>
        <taxon>Sphagnales</taxon>
        <taxon>Sphagnaceae</taxon>
        <taxon>Sphagnum</taxon>
    </lineage>
</organism>
<gene>
    <name evidence="1" type="ORF">CSSPJE1EN1_LOCUS13238</name>
</gene>
<dbReference type="Proteomes" id="UP001497444">
    <property type="component" value="Chromosome 2"/>
</dbReference>
<name>A0ABP0WQL0_9BRYO</name>
<protein>
    <submittedName>
        <fullName evidence="1">Uncharacterized protein</fullName>
    </submittedName>
</protein>
<keyword evidence="2" id="KW-1185">Reference proteome</keyword>
<evidence type="ECO:0000313" key="2">
    <source>
        <dbReference type="Proteomes" id="UP001497444"/>
    </source>
</evidence>
<sequence>MYLQPGFGQCTCCKRSVSKLGSEYIPEILVVTPWVFDATNEGVRSSGSSYAEPSKKMFGVLVECFRKLLAKFLADDSLPILHSTCHHQVAYLDKGDINAIQFVSYENFLTFLSPGMHGSSPNVN</sequence>
<evidence type="ECO:0000313" key="1">
    <source>
        <dbReference type="EMBL" id="CAK9267760.1"/>
    </source>
</evidence>
<accession>A0ABP0WQL0</accession>
<reference evidence="1 2" key="1">
    <citation type="submission" date="2024-02" db="EMBL/GenBank/DDBJ databases">
        <authorList>
            <consortium name="ELIXIR-Norway"/>
            <consortium name="Elixir Norway"/>
        </authorList>
    </citation>
    <scope>NUCLEOTIDE SEQUENCE [LARGE SCALE GENOMIC DNA]</scope>
</reference>
<proteinExistence type="predicted"/>
<dbReference type="EMBL" id="OZ020097">
    <property type="protein sequence ID" value="CAK9267760.1"/>
    <property type="molecule type" value="Genomic_DNA"/>
</dbReference>